<name>A0ABQ8TLV6_PERAM</name>
<reference evidence="1 2" key="1">
    <citation type="journal article" date="2022" name="Allergy">
        <title>Genome assembly and annotation of Periplaneta americana reveal a comprehensive cockroach allergen profile.</title>
        <authorList>
            <person name="Wang L."/>
            <person name="Xiong Q."/>
            <person name="Saelim N."/>
            <person name="Wang L."/>
            <person name="Nong W."/>
            <person name="Wan A.T."/>
            <person name="Shi M."/>
            <person name="Liu X."/>
            <person name="Cao Q."/>
            <person name="Hui J.H.L."/>
            <person name="Sookrung N."/>
            <person name="Leung T.F."/>
            <person name="Tungtrongchitr A."/>
            <person name="Tsui S.K.W."/>
        </authorList>
    </citation>
    <scope>NUCLEOTIDE SEQUENCE [LARGE SCALE GENOMIC DNA]</scope>
    <source>
        <strain evidence="1">PWHHKU_190912</strain>
    </source>
</reference>
<dbReference type="EMBL" id="JAJSOF020000005">
    <property type="protein sequence ID" value="KAJ4447639.1"/>
    <property type="molecule type" value="Genomic_DNA"/>
</dbReference>
<evidence type="ECO:0000313" key="2">
    <source>
        <dbReference type="Proteomes" id="UP001148838"/>
    </source>
</evidence>
<keyword evidence="2" id="KW-1185">Reference proteome</keyword>
<protein>
    <submittedName>
        <fullName evidence="1">Uncharacterized protein</fullName>
    </submittedName>
</protein>
<comment type="caution">
    <text evidence="1">The sequence shown here is derived from an EMBL/GenBank/DDBJ whole genome shotgun (WGS) entry which is preliminary data.</text>
</comment>
<accession>A0ABQ8TLV6</accession>
<evidence type="ECO:0000313" key="1">
    <source>
        <dbReference type="EMBL" id="KAJ4447639.1"/>
    </source>
</evidence>
<organism evidence="1 2">
    <name type="scientific">Periplaneta americana</name>
    <name type="common">American cockroach</name>
    <name type="synonym">Blatta americana</name>
    <dbReference type="NCBI Taxonomy" id="6978"/>
    <lineage>
        <taxon>Eukaryota</taxon>
        <taxon>Metazoa</taxon>
        <taxon>Ecdysozoa</taxon>
        <taxon>Arthropoda</taxon>
        <taxon>Hexapoda</taxon>
        <taxon>Insecta</taxon>
        <taxon>Pterygota</taxon>
        <taxon>Neoptera</taxon>
        <taxon>Polyneoptera</taxon>
        <taxon>Dictyoptera</taxon>
        <taxon>Blattodea</taxon>
        <taxon>Blattoidea</taxon>
        <taxon>Blattidae</taxon>
        <taxon>Blattinae</taxon>
        <taxon>Periplaneta</taxon>
    </lineage>
</organism>
<sequence>MSDSKILIHQRGLAKASLTRLETFLGRVHEVTEPGMIKVKYERLESIQMKYEESQVQLEMIADEDHSEDRIEFEERYDRVKSRF</sequence>
<gene>
    <name evidence="1" type="ORF">ANN_09646</name>
</gene>
<dbReference type="Proteomes" id="UP001148838">
    <property type="component" value="Unassembled WGS sequence"/>
</dbReference>
<proteinExistence type="predicted"/>